<feature type="domain" description="ABC transporter" evidence="6">
    <location>
        <begin position="272"/>
        <end position="515"/>
    </location>
</feature>
<dbReference type="AlphaFoldDB" id="A0A840IPV7"/>
<evidence type="ECO:0000256" key="4">
    <source>
        <dbReference type="ARBA" id="ARBA00022840"/>
    </source>
</evidence>
<proteinExistence type="inferred from homology"/>
<feature type="region of interest" description="Disordered" evidence="5">
    <location>
        <begin position="516"/>
        <end position="538"/>
    </location>
</feature>
<dbReference type="Gene3D" id="3.40.50.300">
    <property type="entry name" value="P-loop containing nucleotide triphosphate hydrolases"/>
    <property type="match status" value="2"/>
</dbReference>
<evidence type="ECO:0000256" key="3">
    <source>
        <dbReference type="ARBA" id="ARBA00022741"/>
    </source>
</evidence>
<dbReference type="InterPro" id="IPR027417">
    <property type="entry name" value="P-loop_NTPase"/>
</dbReference>
<keyword evidence="2" id="KW-0813">Transport</keyword>
<dbReference type="PROSITE" id="PS50893">
    <property type="entry name" value="ABC_TRANSPORTER_2"/>
    <property type="match status" value="2"/>
</dbReference>
<dbReference type="GO" id="GO:0015833">
    <property type="term" value="P:peptide transport"/>
    <property type="evidence" value="ECO:0007669"/>
    <property type="project" value="InterPro"/>
</dbReference>
<dbReference type="PANTHER" id="PTHR43776:SF7">
    <property type="entry name" value="D,D-DIPEPTIDE TRANSPORT ATP-BINDING PROTEIN DDPF-RELATED"/>
    <property type="match status" value="1"/>
</dbReference>
<name>A0A840IPV7_9PSEU</name>
<dbReference type="PANTHER" id="PTHR43776">
    <property type="entry name" value="TRANSPORT ATP-BINDING PROTEIN"/>
    <property type="match status" value="1"/>
</dbReference>
<dbReference type="GO" id="GO:0016887">
    <property type="term" value="F:ATP hydrolysis activity"/>
    <property type="evidence" value="ECO:0007669"/>
    <property type="project" value="InterPro"/>
</dbReference>
<comment type="similarity">
    <text evidence="1">Belongs to the ABC transporter superfamily.</text>
</comment>
<dbReference type="GO" id="GO:0055085">
    <property type="term" value="P:transmembrane transport"/>
    <property type="evidence" value="ECO:0007669"/>
    <property type="project" value="UniProtKB-ARBA"/>
</dbReference>
<sequence length="538" mass="57377">MSEQLLSLRDVSIRFGDVEAVREAGFDVAPGEVVALVGESGSGKSVTALSLLGLLPDTATVTGSAVLAGRDLYTVDGTERRAVRGGEIGVVFQEPMSALNPVFRIGTQLVDAVRAHRKVSRAHARERVRELLEIVELDARRVLRSYPHELSGGQLQRVMIAAALVHEPALLVADEPTTALDVTVQAGILALLRSLRDRLGTSILLVTHDMGVVADVADRVVVLREGRVVEQNTVAGLFAAPQADYTRELLDSVLSLGSGAASPRRPEAEPLVTVTDLEVTYRVGGGAPPVRAVDGVSLSIGADEVLGLVGESGSGKSTISSVLTGLVAPSAGEVRIGGVDLRAANARARREIRRQVGIVFQNPASALNPRATIGASIAEPLVVHEARGEHRERVAELLSAVRLDPAWSGRYPHELSGGQRQRVGIARALALRPRLLIADEPTSALDVSVQASVLELLSQLQRELAFACLFISHDLAVVERVADRVAVLHRGRVVEEGPVSEVLGSPREDYTRRLVAAAPVADPEQQRERREAWRTLSG</sequence>
<evidence type="ECO:0000256" key="2">
    <source>
        <dbReference type="ARBA" id="ARBA00022448"/>
    </source>
</evidence>
<keyword evidence="3" id="KW-0547">Nucleotide-binding</keyword>
<gene>
    <name evidence="7" type="ORF">BJY18_000892</name>
</gene>
<dbReference type="InterPro" id="IPR003439">
    <property type="entry name" value="ABC_transporter-like_ATP-bd"/>
</dbReference>
<keyword evidence="4 7" id="KW-0067">ATP-binding</keyword>
<dbReference type="GO" id="GO:0005524">
    <property type="term" value="F:ATP binding"/>
    <property type="evidence" value="ECO:0007669"/>
    <property type="project" value="UniProtKB-KW"/>
</dbReference>
<protein>
    <submittedName>
        <fullName evidence="7">Peptide/nickel transport system ATP-binding protein</fullName>
    </submittedName>
</protein>
<dbReference type="PROSITE" id="PS00211">
    <property type="entry name" value="ABC_TRANSPORTER_1"/>
    <property type="match status" value="2"/>
</dbReference>
<dbReference type="InterPro" id="IPR050319">
    <property type="entry name" value="ABC_transp_ATP-bind"/>
</dbReference>
<dbReference type="NCBIfam" id="NF008453">
    <property type="entry name" value="PRK11308.1"/>
    <property type="match status" value="2"/>
</dbReference>
<dbReference type="RefSeq" id="WP_184777875.1">
    <property type="nucleotide sequence ID" value="NZ_JACHMG010000001.1"/>
</dbReference>
<keyword evidence="8" id="KW-1185">Reference proteome</keyword>
<dbReference type="NCBIfam" id="NF007739">
    <property type="entry name" value="PRK10419.1"/>
    <property type="match status" value="2"/>
</dbReference>
<reference evidence="7 8" key="1">
    <citation type="submission" date="2020-08" db="EMBL/GenBank/DDBJ databases">
        <title>Sequencing the genomes of 1000 actinobacteria strains.</title>
        <authorList>
            <person name="Klenk H.-P."/>
        </authorList>
    </citation>
    <scope>NUCLEOTIDE SEQUENCE [LARGE SCALE GENOMIC DNA]</scope>
    <source>
        <strain evidence="7 8">DSM 45859</strain>
    </source>
</reference>
<dbReference type="Proteomes" id="UP000581769">
    <property type="component" value="Unassembled WGS sequence"/>
</dbReference>
<comment type="caution">
    <text evidence="7">The sequence shown here is derived from an EMBL/GenBank/DDBJ whole genome shotgun (WGS) entry which is preliminary data.</text>
</comment>
<evidence type="ECO:0000256" key="5">
    <source>
        <dbReference type="SAM" id="MobiDB-lite"/>
    </source>
</evidence>
<evidence type="ECO:0000256" key="1">
    <source>
        <dbReference type="ARBA" id="ARBA00005417"/>
    </source>
</evidence>
<organism evidence="7 8">
    <name type="scientific">Amycolatopsis jiangsuensis</name>
    <dbReference type="NCBI Taxonomy" id="1181879"/>
    <lineage>
        <taxon>Bacteria</taxon>
        <taxon>Bacillati</taxon>
        <taxon>Actinomycetota</taxon>
        <taxon>Actinomycetes</taxon>
        <taxon>Pseudonocardiales</taxon>
        <taxon>Pseudonocardiaceae</taxon>
        <taxon>Amycolatopsis</taxon>
    </lineage>
</organism>
<dbReference type="InterPro" id="IPR003593">
    <property type="entry name" value="AAA+_ATPase"/>
</dbReference>
<feature type="compositionally biased region" description="Basic and acidic residues" evidence="5">
    <location>
        <begin position="524"/>
        <end position="538"/>
    </location>
</feature>
<dbReference type="Pfam" id="PF08352">
    <property type="entry name" value="oligo_HPY"/>
    <property type="match status" value="1"/>
</dbReference>
<dbReference type="InterPro" id="IPR013563">
    <property type="entry name" value="Oligopep_ABC_C"/>
</dbReference>
<dbReference type="SMART" id="SM00382">
    <property type="entry name" value="AAA"/>
    <property type="match status" value="2"/>
</dbReference>
<evidence type="ECO:0000313" key="8">
    <source>
        <dbReference type="Proteomes" id="UP000581769"/>
    </source>
</evidence>
<dbReference type="EMBL" id="JACHMG010000001">
    <property type="protein sequence ID" value="MBB4683407.1"/>
    <property type="molecule type" value="Genomic_DNA"/>
</dbReference>
<dbReference type="CDD" id="cd03257">
    <property type="entry name" value="ABC_NikE_OppD_transporters"/>
    <property type="match status" value="2"/>
</dbReference>
<dbReference type="SUPFAM" id="SSF52540">
    <property type="entry name" value="P-loop containing nucleoside triphosphate hydrolases"/>
    <property type="match status" value="2"/>
</dbReference>
<dbReference type="InterPro" id="IPR017871">
    <property type="entry name" value="ABC_transporter-like_CS"/>
</dbReference>
<evidence type="ECO:0000313" key="7">
    <source>
        <dbReference type="EMBL" id="MBB4683407.1"/>
    </source>
</evidence>
<dbReference type="Pfam" id="PF00005">
    <property type="entry name" value="ABC_tran"/>
    <property type="match status" value="2"/>
</dbReference>
<evidence type="ECO:0000259" key="6">
    <source>
        <dbReference type="PROSITE" id="PS50893"/>
    </source>
</evidence>
<feature type="domain" description="ABC transporter" evidence="6">
    <location>
        <begin position="6"/>
        <end position="250"/>
    </location>
</feature>
<accession>A0A840IPV7</accession>